<dbReference type="InterPro" id="IPR036116">
    <property type="entry name" value="FN3_sf"/>
</dbReference>
<comment type="subcellular location">
    <subcellularLocation>
        <location evidence="1">Secreted</location>
    </subcellularLocation>
</comment>
<gene>
    <name evidence="7" type="ORF">PXH66_06880</name>
</gene>
<dbReference type="GO" id="GO:0005509">
    <property type="term" value="F:calcium ion binding"/>
    <property type="evidence" value="ECO:0007669"/>
    <property type="project" value="InterPro"/>
</dbReference>
<evidence type="ECO:0000313" key="8">
    <source>
        <dbReference type="Proteomes" id="UP001218638"/>
    </source>
</evidence>
<dbReference type="Proteomes" id="UP001218638">
    <property type="component" value="Chromosome"/>
</dbReference>
<dbReference type="GO" id="GO:0016020">
    <property type="term" value="C:membrane"/>
    <property type="evidence" value="ECO:0007669"/>
    <property type="project" value="InterPro"/>
</dbReference>
<dbReference type="PROSITE" id="PS50853">
    <property type="entry name" value="FN3"/>
    <property type="match status" value="6"/>
</dbReference>
<dbReference type="PANTHER" id="PTHR13817">
    <property type="entry name" value="TITIN"/>
    <property type="match status" value="1"/>
</dbReference>
<dbReference type="Pfam" id="PF18884">
    <property type="entry name" value="TSP3_bac"/>
    <property type="match status" value="2"/>
</dbReference>
<dbReference type="SUPFAM" id="SSF103647">
    <property type="entry name" value="TSP type-3 repeat"/>
    <property type="match status" value="1"/>
</dbReference>
<feature type="domain" description="Fibronectin type-III" evidence="6">
    <location>
        <begin position="421"/>
        <end position="509"/>
    </location>
</feature>
<dbReference type="AlphaFoldDB" id="A0AAF0CR65"/>
<dbReference type="InterPro" id="IPR015919">
    <property type="entry name" value="Cadherin-like_sf"/>
</dbReference>
<feature type="domain" description="Fibronectin type-III" evidence="6">
    <location>
        <begin position="514"/>
        <end position="599"/>
    </location>
</feature>
<evidence type="ECO:0000256" key="2">
    <source>
        <dbReference type="ARBA" id="ARBA00022525"/>
    </source>
</evidence>
<keyword evidence="2" id="KW-0964">Secreted</keyword>
<dbReference type="SMART" id="SM00060">
    <property type="entry name" value="FN3"/>
    <property type="match status" value="7"/>
</dbReference>
<keyword evidence="5" id="KW-0106">Calcium</keyword>
<dbReference type="InterPro" id="IPR013783">
    <property type="entry name" value="Ig-like_fold"/>
</dbReference>
<protein>
    <submittedName>
        <fullName evidence="7">Fibronectin type III domain-containing protein</fullName>
    </submittedName>
</protein>
<feature type="domain" description="Fibronectin type-III" evidence="6">
    <location>
        <begin position="604"/>
        <end position="689"/>
    </location>
</feature>
<evidence type="ECO:0000256" key="3">
    <source>
        <dbReference type="ARBA" id="ARBA00022729"/>
    </source>
</evidence>
<sequence length="1264" mass="129520">MIRYLTPTNGAPTTTWHTPPPSPIIYGGWFPVRATGHDSDWNLGGINVEYRVNGGDWTALANDPAGANGGNSNATTSNPNGITPGIPGTVYRFRCYAWDLSGANSGWTETGDYVVTNRNPSVSAQILNSSQGVIGLNGSGRAPVNLGDNFYIRVSGSDPDGRLAQLYSRLHDATGDQIDYVQVGASGSSGSHTFGPYAASELGVWDMWAHAQDADQTGYQWQGGGWWGTHTPDIEVVDTAAPTVPGSLLSSSVTGSSFTLSWLPSTDNDGITAYEIRRSGTSLGTVAGTSISVGGLSPATTYVMTVRARDSAGNWSAWSPGYNVTTSDTVAPGIPTGLGASSVGSTSFTLSWNAASDNVGVTGYEVLRDATSLGTQVGTSASLTGLTQGTDYSIKVRARDAAGNWSGWSSPLTVATVDSGPPSAPTGLAASSVNGSSFVLNWSASSDNIGVTGYEVRRDSASLGTQAGTTATLSGLADATTYSITVRARDAAGNWSGWSSALSVTTVDVSSPSIPGGLAASGISGSSFTLTWSVPADNVGVTLYEVRRDGVSLGTTSNTSMGLSGLAEYTTYSMAVRARDAAGNWSGWSSNLPVLTGDVSAPATPSGLAASNISGSGFTVIWASSADNVGTTAYEVRRGATSLGTTSGTSLLLSGLSEVTTYAMTVRARDGAGNWSGWSTALNVTTVDGSSPSIPVFGLPTNVSATELTISWSASDNVGVVGYEMQLASNTVEYLTANSKTFTNLAQGVAYTLKVRALDAASNLSGWATTIITTDDSPPTVPVPIASGISASGFTVLWSPSTDNHGVAGYEYQLNSGAVISLTNTQQAIGGLNPGSTHTVKVRALDNAGNESAWGQVTVSTKVTIVSPASWSLTVGDSQSFSVSTDGTATSYGVTAGSLPPGLNLNTSGVISGTPTQSGTYTFTLGATNSGGTQTQSFTLTVNGSSVLPEVVDFEAFSTGDLSNQGNWAVPQGAANVTAGAKLTGNLGLELSGGSSPGQATLGLTGLSGEDVVFVDIFLRPNVQIAEGSSAQVDLGIARIGFGRSAADAEVRAWAGDGSGGGNWLATGVLRPIDGSGGTYAWARLTVRLDFENKVWDLYVDSQPSIGDIGFVDDQQSSLSLLKLRGGAGGTSWVDDLYFNTANPVFVDADKDGLPDDWETEHGLNPGHYDRGVASDSDGDGLSNWEEFALGTHPGAVDSDGDGIPDLEELLSGSNPLVPTASSGGDSLLSVSNPASYPTFYIKDSDGDQYEVNAQSLRVIPSGI</sequence>
<proteinExistence type="predicted"/>
<dbReference type="InterPro" id="IPR028974">
    <property type="entry name" value="TSP_type-3_rpt"/>
</dbReference>
<dbReference type="Gene3D" id="2.60.40.10">
    <property type="entry name" value="Immunoglobulins"/>
    <property type="match status" value="8"/>
</dbReference>
<dbReference type="PANTHER" id="PTHR13817:SF73">
    <property type="entry name" value="FIBRONECTIN TYPE-III DOMAIN-CONTAINING PROTEIN"/>
    <property type="match status" value="1"/>
</dbReference>
<dbReference type="InterPro" id="IPR059100">
    <property type="entry name" value="TSP3_bac"/>
</dbReference>
<dbReference type="RefSeq" id="WP_330932290.1">
    <property type="nucleotide sequence ID" value="NZ_CP119075.1"/>
</dbReference>
<dbReference type="Pfam" id="PF00041">
    <property type="entry name" value="fn3"/>
    <property type="match status" value="6"/>
</dbReference>
<feature type="domain" description="Fibronectin type-III" evidence="6">
    <location>
        <begin position="691"/>
        <end position="780"/>
    </location>
</feature>
<keyword evidence="8" id="KW-1185">Reference proteome</keyword>
<name>A0AAF0CR65_9BACT</name>
<reference evidence="7" key="1">
    <citation type="submission" date="2023-03" db="EMBL/GenBank/DDBJ databases">
        <title>Lomoglobus Profundus gen. nov., sp. nov., a novel member of the phylum Verrucomicrobia, isolated from deep-marine sediment of South China Sea.</title>
        <authorList>
            <person name="Ahmad T."/>
            <person name="Ishaq S.E."/>
            <person name="Wang F."/>
        </authorList>
    </citation>
    <scope>NUCLEOTIDE SEQUENCE</scope>
    <source>
        <strain evidence="7">LMO-M01</strain>
    </source>
</reference>
<evidence type="ECO:0000256" key="1">
    <source>
        <dbReference type="ARBA" id="ARBA00004613"/>
    </source>
</evidence>
<dbReference type="Gene3D" id="4.10.1080.10">
    <property type="entry name" value="TSP type-3 repeat"/>
    <property type="match status" value="1"/>
</dbReference>
<keyword evidence="3" id="KW-0732">Signal</keyword>
<dbReference type="SUPFAM" id="SSF49313">
    <property type="entry name" value="Cadherin-like"/>
    <property type="match status" value="1"/>
</dbReference>
<dbReference type="InterPro" id="IPR003961">
    <property type="entry name" value="FN3_dom"/>
</dbReference>
<accession>A0AAF0CR65</accession>
<dbReference type="SUPFAM" id="SSF49265">
    <property type="entry name" value="Fibronectin type III"/>
    <property type="match status" value="4"/>
</dbReference>
<feature type="domain" description="Fibronectin type-III" evidence="6">
    <location>
        <begin position="331"/>
        <end position="419"/>
    </location>
</feature>
<dbReference type="CDD" id="cd00063">
    <property type="entry name" value="FN3"/>
    <property type="match status" value="7"/>
</dbReference>
<evidence type="ECO:0000259" key="6">
    <source>
        <dbReference type="PROSITE" id="PS50853"/>
    </source>
</evidence>
<evidence type="ECO:0000313" key="7">
    <source>
        <dbReference type="EMBL" id="WED66572.1"/>
    </source>
</evidence>
<feature type="domain" description="Fibronectin type-III" evidence="6">
    <location>
        <begin position="244"/>
        <end position="329"/>
    </location>
</feature>
<evidence type="ECO:0000256" key="5">
    <source>
        <dbReference type="ARBA" id="ARBA00022837"/>
    </source>
</evidence>
<dbReference type="EMBL" id="CP119075">
    <property type="protein sequence ID" value="WED66572.1"/>
    <property type="molecule type" value="Genomic_DNA"/>
</dbReference>
<keyword evidence="4" id="KW-0677">Repeat</keyword>
<organism evidence="7 8">
    <name type="scientific">Synoicihabitans lomoniglobus</name>
    <dbReference type="NCBI Taxonomy" id="2909285"/>
    <lineage>
        <taxon>Bacteria</taxon>
        <taxon>Pseudomonadati</taxon>
        <taxon>Verrucomicrobiota</taxon>
        <taxon>Opitutia</taxon>
        <taxon>Opitutales</taxon>
        <taxon>Opitutaceae</taxon>
        <taxon>Synoicihabitans</taxon>
    </lineage>
</organism>
<dbReference type="KEGG" id="slom:PXH66_06880"/>
<dbReference type="InterPro" id="IPR050964">
    <property type="entry name" value="Striated_Muscle_Regulatory"/>
</dbReference>
<evidence type="ECO:0000256" key="4">
    <source>
        <dbReference type="ARBA" id="ARBA00022737"/>
    </source>
</evidence>